<dbReference type="PANTHER" id="PTHR10048:SF15">
    <property type="entry name" value="PHOSPHATIDYLINOSITOL 4-KINASE ALPHA"/>
    <property type="match status" value="1"/>
</dbReference>
<dbReference type="FunFam" id="3.30.1010.10:FF:000009">
    <property type="entry name" value="Phosphatidylinositol 4-kinase, catalytic, alpha"/>
    <property type="match status" value="1"/>
</dbReference>
<protein>
    <recommendedName>
        <fullName evidence="2">1-phosphatidylinositol 4-kinase</fullName>
        <ecNumber evidence="2">2.7.1.67</ecNumber>
    </recommendedName>
</protein>
<dbReference type="Gene3D" id="3.30.1010.10">
    <property type="entry name" value="Phosphatidylinositol 3-kinase Catalytic Subunit, Chain A, domain 4"/>
    <property type="match status" value="1"/>
</dbReference>
<gene>
    <name evidence="8" type="ORF">RUM43_011260</name>
</gene>
<dbReference type="Gene3D" id="1.25.40.70">
    <property type="entry name" value="Phosphatidylinositol 3-kinase, accessory domain (PIK)"/>
    <property type="match status" value="1"/>
</dbReference>
<dbReference type="InterPro" id="IPR015433">
    <property type="entry name" value="PI3/4_kinase"/>
</dbReference>
<dbReference type="Pfam" id="PF00454">
    <property type="entry name" value="PI3_PI4_kinase"/>
    <property type="match status" value="1"/>
</dbReference>
<dbReference type="SMART" id="SM00146">
    <property type="entry name" value="PI3Kc"/>
    <property type="match status" value="1"/>
</dbReference>
<dbReference type="FunFam" id="1.25.40.70:FF:000011">
    <property type="entry name" value="Phosphatidylinositol 4-kinase alpha"/>
    <property type="match status" value="1"/>
</dbReference>
<dbReference type="Gene3D" id="1.10.1070.11">
    <property type="entry name" value="Phosphatidylinositol 3-/4-kinase, catalytic domain"/>
    <property type="match status" value="1"/>
</dbReference>
<dbReference type="FunFam" id="1.10.1070.11:FF:000005">
    <property type="entry name" value="Phosphatidylinositol 4-kinase, catalytic, alpha"/>
    <property type="match status" value="1"/>
</dbReference>
<dbReference type="InterPro" id="IPR011009">
    <property type="entry name" value="Kinase-like_dom_sf"/>
</dbReference>
<evidence type="ECO:0000256" key="2">
    <source>
        <dbReference type="ARBA" id="ARBA00012169"/>
    </source>
</evidence>
<dbReference type="PROSITE" id="PS00915">
    <property type="entry name" value="PI3_4_KINASE_1"/>
    <property type="match status" value="1"/>
</dbReference>
<dbReference type="Pfam" id="PF19274">
    <property type="entry name" value="PI4K_N"/>
    <property type="match status" value="3"/>
</dbReference>
<dbReference type="InterPro" id="IPR042236">
    <property type="entry name" value="PI3K_accessory_sf"/>
</dbReference>
<feature type="compositionally biased region" description="Polar residues" evidence="5">
    <location>
        <begin position="1442"/>
        <end position="1453"/>
    </location>
</feature>
<dbReference type="PROSITE" id="PS00916">
    <property type="entry name" value="PI3_4_KINASE_2"/>
    <property type="match status" value="1"/>
</dbReference>
<dbReference type="InterPro" id="IPR018936">
    <property type="entry name" value="PI3/4_kinase_CS"/>
</dbReference>
<dbReference type="GO" id="GO:0046854">
    <property type="term" value="P:phosphatidylinositol phosphate biosynthetic process"/>
    <property type="evidence" value="ECO:0007669"/>
    <property type="project" value="InterPro"/>
</dbReference>
<dbReference type="InterPro" id="IPR036940">
    <property type="entry name" value="PI3/4_kinase_cat_sf"/>
</dbReference>
<comment type="similarity">
    <text evidence="1">Belongs to the PI3/PI4-kinase family. Type III PI4K subfamily.</text>
</comment>
<dbReference type="EMBL" id="JAWJWE010000039">
    <property type="protein sequence ID" value="KAK6620961.1"/>
    <property type="molecule type" value="Genomic_DNA"/>
</dbReference>
<accession>A0AAN8P6R2</accession>
<evidence type="ECO:0000313" key="8">
    <source>
        <dbReference type="EMBL" id="KAK6620961.1"/>
    </source>
</evidence>
<dbReference type="InterPro" id="IPR045495">
    <property type="entry name" value="PI4K_N"/>
</dbReference>
<dbReference type="SUPFAM" id="SSF56112">
    <property type="entry name" value="Protein kinase-like (PK-like)"/>
    <property type="match status" value="1"/>
</dbReference>
<evidence type="ECO:0000256" key="3">
    <source>
        <dbReference type="ARBA" id="ARBA00022679"/>
    </source>
</evidence>
<dbReference type="GO" id="GO:0005737">
    <property type="term" value="C:cytoplasm"/>
    <property type="evidence" value="ECO:0007669"/>
    <property type="project" value="TreeGrafter"/>
</dbReference>
<dbReference type="GO" id="GO:0048015">
    <property type="term" value="P:phosphatidylinositol-mediated signaling"/>
    <property type="evidence" value="ECO:0007669"/>
    <property type="project" value="TreeGrafter"/>
</dbReference>
<dbReference type="Proteomes" id="UP001372834">
    <property type="component" value="Unassembled WGS sequence"/>
</dbReference>
<dbReference type="SMART" id="SM00145">
    <property type="entry name" value="PI3Ka"/>
    <property type="match status" value="1"/>
</dbReference>
<dbReference type="PANTHER" id="PTHR10048">
    <property type="entry name" value="PHOSPHATIDYLINOSITOL KINASE"/>
    <property type="match status" value="1"/>
</dbReference>
<dbReference type="EC" id="2.7.1.67" evidence="2"/>
<dbReference type="InterPro" id="IPR016024">
    <property type="entry name" value="ARM-type_fold"/>
</dbReference>
<dbReference type="Pfam" id="PF00613">
    <property type="entry name" value="PI3Ka"/>
    <property type="match status" value="1"/>
</dbReference>
<dbReference type="SUPFAM" id="SSF48371">
    <property type="entry name" value="ARM repeat"/>
    <property type="match status" value="1"/>
</dbReference>
<sequence>MILDEKLFFRRAVQHLATSLAAISNTPWEKVEKLKNFCPTDTAKGVFVIDQRGQDAVIALAIYFLESGFQHLNKILPYLLNLVTGLHSAIWVDEIHLSKKDRVPVAERFSFCLNTLLSDIAARNDGVREGIISAQIELLSTLCQLIHKHRVEAKAKSPSASSKLFLCKNTVPVFIGLARSLGRICTADPPLLRRLFPLPDPPVPADNANGDRAKKPNFTNFRSIVPRSLSGNLSQSALDGLDKSYKSEPRSSWSRSSIANNYDPTTYFFTKYGSSFNQFPHTRITDSPTKKSSIKLSVAHLKVILSTAKKLLVKDVLNYLDDRAGEAFASGQIKIFPYNTFSEILNLVTVTLLREVLHHQNGKYFVENAILVNSYDLPQSFTTEVQEFVKDLFLSGQTELQSLHHDAAERQDRDTNFATINKFKLNVMANAACVDLLVWAIGDETVSQVDEMTSLLGYMSSTLKIDELIGADSLCGRLTEKINSNQNSKLILAHMPLLLVCLEGLGKLADKFPNIATTCIHCLRDFLVTPSPILLKLHRRQNEKQAPRVMIQGKEIDENMSSSQIAFNKLRDVAIENLCIALESAFAVDPYCVPALVASVSKRLFTVDRSDSDASLLSTNSVIMLGHVAVALKDTPRATETILQFFQQKLLTETETEQELFNLNLIVDQLGCIIIAKCEPHVYEEIMGIFTTITVEASSAVYTKTDKKDRKQQYRQTSGSVINALANIAASLQGDEARHEFLIKLLELFVQLGLEGKRASEKAPVASKASSSAGNLGVLLPVLAVLVRRLPPIRNPKPRLHKLFMDFWLYCVVMGFTAADSRLWPSDWYDGVKEIAVKSPYLVIRTSPKSGMRELQYTSAVRNDSVSLNELQELKNQILNLLNHPADVTNYINKLSFAQCCYLLSVYWLETLRIQNSKEPSLQPILHYLSDTALQKDKAGMWQCVCCVGDRIFAEFLDVMSNKPKNESRERELENHAQFLLVSFNHPQKQIRRVADKYLSGLVDRFPHLLWNRRVLHSMLDILQVLSFSLEFDPNEETPTLTIPSTPFTLQLMDTLEAREGIVKDFAARCKGIIQEAMKWTPQATRSHLQDYLNQLSASGIWYHSGLSLAIESVLQYTGLNSQSATLNTSTLDKRPRCVTSDSSRFITSQSLRSRYMGEVMGLLNEGERSKLTTQLVDKVWEACSLKDDDLHGAALWRVTAFLILTPGLDRKLLHVVAWSQVALFTEIAVETAVECWSWLLTARPDLELRFLQEMFAAWQYTVDKKLGLFSEDVDEVSPLAAHEGCILEPRPPFVRPHDIWVQYLAEVVETAKYNSQEIIEMVVALLHRSLPITVGSRDNHPNRHVSAVGVRFRLLACGLSLLQGDILSKSLSKNVLRQRIYCNCLDYFCTVPKFPTLKGTKLRDDIICLVKFWQTMRSDKKHLKASVVGDLDLYSPRAGPPSNNETRSTSGEFSRGPTGWINTVPLSTSTNTLSKRSTRSKRTTNGDEFVKDYMKKRSLILELLAIEIEFLIIWHNPSSRPDFAIPNEENITAWRNKTVTEKVWRDTARLAWEISPTLAVFLPLRLKNEESVVKEVSRQVRLNPILVAHISEALRYLLTTDTILNEAHELVYTLSWSRVSPVQALSYFSRQFPPHPITAQYAVRVLGSYPADAVLYYIPQLVQAVRHDTMGYVIEFIKYISKRSQLVGHQLIWNMQTNMYMDEEQQVKDVNLYDVLESLMNSIVNSLSGQAKEFYKREFDFFSKITHISGEIRPYPKGPERKRACLEALRKIEVQAGCYLPSNPESMVLDIDYESGTPMQSAAKAPYLARFKVIKCGIAELEKVALASSENHTDINELKGPEIWQAAIFKVGDDVRQDMLALQVIGLFKNIFQQVGLDLYLFPYRVVATSPGCGVIECVPNAKSRDQLGRQTDIGMYEYFIKMYGDETTKEFQTARRNFIKSMAAYSVTGFLLQIKDRHNGNIMLDQMGHIIHIDFGFMFESSPGGNLGFEPDIKLTDEMVMIMGGKMEAPPFRWFMELCVQAYLAVRPYQEAIISLVSLMLDTGLPCFRGQTIKLLRARFAPQASEKEAANYMLSVIRSSFLNFRTRTYDMIQYYQNQIPY</sequence>
<evidence type="ECO:0000313" key="9">
    <source>
        <dbReference type="Proteomes" id="UP001372834"/>
    </source>
</evidence>
<organism evidence="8 9">
    <name type="scientific">Polyplax serrata</name>
    <name type="common">Common mouse louse</name>
    <dbReference type="NCBI Taxonomy" id="468196"/>
    <lineage>
        <taxon>Eukaryota</taxon>
        <taxon>Metazoa</taxon>
        <taxon>Ecdysozoa</taxon>
        <taxon>Arthropoda</taxon>
        <taxon>Hexapoda</taxon>
        <taxon>Insecta</taxon>
        <taxon>Pterygota</taxon>
        <taxon>Neoptera</taxon>
        <taxon>Paraneoptera</taxon>
        <taxon>Psocodea</taxon>
        <taxon>Troctomorpha</taxon>
        <taxon>Phthiraptera</taxon>
        <taxon>Anoplura</taxon>
        <taxon>Polyplacidae</taxon>
        <taxon>Polyplax</taxon>
    </lineage>
</organism>
<feature type="compositionally biased region" description="Polar residues" evidence="5">
    <location>
        <begin position="1461"/>
        <end position="1476"/>
    </location>
</feature>
<dbReference type="CDD" id="cd05167">
    <property type="entry name" value="PI4Kc_III_alpha"/>
    <property type="match status" value="1"/>
</dbReference>
<comment type="caution">
    <text evidence="8">The sequence shown here is derived from an EMBL/GenBank/DDBJ whole genome shotgun (WGS) entry which is preliminary data.</text>
</comment>
<feature type="region of interest" description="Disordered" evidence="5">
    <location>
        <begin position="1437"/>
        <end position="1482"/>
    </location>
</feature>
<dbReference type="PROSITE" id="PS51545">
    <property type="entry name" value="PIK_HELICAL"/>
    <property type="match status" value="1"/>
</dbReference>
<dbReference type="InterPro" id="IPR001263">
    <property type="entry name" value="PI3K_accessory_dom"/>
</dbReference>
<evidence type="ECO:0000256" key="1">
    <source>
        <dbReference type="ARBA" id="ARBA00006209"/>
    </source>
</evidence>
<dbReference type="PROSITE" id="PS50290">
    <property type="entry name" value="PI3_4_KINASE_3"/>
    <property type="match status" value="1"/>
</dbReference>
<evidence type="ECO:0000256" key="5">
    <source>
        <dbReference type="SAM" id="MobiDB-lite"/>
    </source>
</evidence>
<feature type="domain" description="PI3K/PI4K catalytic" evidence="6">
    <location>
        <begin position="1821"/>
        <end position="2087"/>
    </location>
</feature>
<dbReference type="GO" id="GO:0004430">
    <property type="term" value="F:1-phosphatidylinositol 4-kinase activity"/>
    <property type="evidence" value="ECO:0007669"/>
    <property type="project" value="UniProtKB-EC"/>
</dbReference>
<feature type="domain" description="PIK helical" evidence="7">
    <location>
        <begin position="1545"/>
        <end position="1723"/>
    </location>
</feature>
<dbReference type="GO" id="GO:0005886">
    <property type="term" value="C:plasma membrane"/>
    <property type="evidence" value="ECO:0007669"/>
    <property type="project" value="TreeGrafter"/>
</dbReference>
<keyword evidence="3" id="KW-0808">Transferase</keyword>
<evidence type="ECO:0000259" key="6">
    <source>
        <dbReference type="PROSITE" id="PS50290"/>
    </source>
</evidence>
<evidence type="ECO:0000259" key="7">
    <source>
        <dbReference type="PROSITE" id="PS51545"/>
    </source>
</evidence>
<proteinExistence type="inferred from homology"/>
<name>A0AAN8P6R2_POLSC</name>
<reference evidence="8 9" key="1">
    <citation type="submission" date="2023-10" db="EMBL/GenBank/DDBJ databases">
        <title>Genomes of two closely related lineages of the louse Polyplax serrata with different host specificities.</title>
        <authorList>
            <person name="Martinu J."/>
            <person name="Tarabai H."/>
            <person name="Stefka J."/>
            <person name="Hypsa V."/>
        </authorList>
    </citation>
    <scope>NUCLEOTIDE SEQUENCE [LARGE SCALE GENOMIC DNA]</scope>
    <source>
        <strain evidence="8">HR10_N</strain>
    </source>
</reference>
<dbReference type="InterPro" id="IPR000403">
    <property type="entry name" value="PI3/4_kinase_cat_dom"/>
</dbReference>
<evidence type="ECO:0000256" key="4">
    <source>
        <dbReference type="ARBA" id="ARBA00022777"/>
    </source>
</evidence>
<keyword evidence="4" id="KW-0418">Kinase</keyword>